<keyword evidence="2" id="KW-1185">Reference proteome</keyword>
<dbReference type="AlphaFoldDB" id="A0A8H9GLP7"/>
<organism evidence="1 2">
    <name type="scientific">Promicromonospora citrea</name>
    <dbReference type="NCBI Taxonomy" id="43677"/>
    <lineage>
        <taxon>Bacteria</taxon>
        <taxon>Bacillati</taxon>
        <taxon>Actinomycetota</taxon>
        <taxon>Actinomycetes</taxon>
        <taxon>Micrococcales</taxon>
        <taxon>Promicromonosporaceae</taxon>
        <taxon>Promicromonospora</taxon>
    </lineage>
</organism>
<protein>
    <submittedName>
        <fullName evidence="1">Uncharacterized protein</fullName>
    </submittedName>
</protein>
<comment type="caution">
    <text evidence="1">The sequence shown here is derived from an EMBL/GenBank/DDBJ whole genome shotgun (WGS) entry which is preliminary data.</text>
</comment>
<gene>
    <name evidence="1" type="ORF">GCM10010102_36370</name>
</gene>
<dbReference type="EMBL" id="BMPT01000017">
    <property type="protein sequence ID" value="GGM37535.1"/>
    <property type="molecule type" value="Genomic_DNA"/>
</dbReference>
<reference evidence="1" key="1">
    <citation type="journal article" date="2014" name="Int. J. Syst. Evol. Microbiol.">
        <title>Complete genome sequence of Corynebacterium casei LMG S-19264T (=DSM 44701T), isolated from a smear-ripened cheese.</title>
        <authorList>
            <consortium name="US DOE Joint Genome Institute (JGI-PGF)"/>
            <person name="Walter F."/>
            <person name="Albersmeier A."/>
            <person name="Kalinowski J."/>
            <person name="Ruckert C."/>
        </authorList>
    </citation>
    <scope>NUCLEOTIDE SEQUENCE</scope>
    <source>
        <strain evidence="1">JCM 3051</strain>
    </source>
</reference>
<reference evidence="1" key="2">
    <citation type="submission" date="2020-09" db="EMBL/GenBank/DDBJ databases">
        <authorList>
            <person name="Sun Q."/>
            <person name="Ohkuma M."/>
        </authorList>
    </citation>
    <scope>NUCLEOTIDE SEQUENCE</scope>
    <source>
        <strain evidence="1">JCM 3051</strain>
    </source>
</reference>
<name>A0A8H9GLP7_9MICO</name>
<dbReference type="Proteomes" id="UP000655589">
    <property type="component" value="Unassembled WGS sequence"/>
</dbReference>
<proteinExistence type="predicted"/>
<evidence type="ECO:0000313" key="1">
    <source>
        <dbReference type="EMBL" id="GGM37535.1"/>
    </source>
</evidence>
<sequence length="62" mass="6701">MGGAVGGAVGGTAAAGGTWERLRYGLRSDIGVTFLVRHWTEHWDRALEPGTSIVARRHRNRG</sequence>
<accession>A0A8H9GLP7</accession>
<evidence type="ECO:0000313" key="2">
    <source>
        <dbReference type="Proteomes" id="UP000655589"/>
    </source>
</evidence>